<protein>
    <submittedName>
        <fullName evidence="2">Uncharacterized protein</fullName>
    </submittedName>
</protein>
<dbReference type="RefSeq" id="WP_382392335.1">
    <property type="nucleotide sequence ID" value="NZ_JBHTCQ010000001.1"/>
</dbReference>
<dbReference type="EMBL" id="JBHTCQ010000001">
    <property type="protein sequence ID" value="MFC7404697.1"/>
    <property type="molecule type" value="Genomic_DNA"/>
</dbReference>
<comment type="caution">
    <text evidence="2">The sequence shown here is derived from an EMBL/GenBank/DDBJ whole genome shotgun (WGS) entry which is preliminary data.</text>
</comment>
<dbReference type="Proteomes" id="UP001596455">
    <property type="component" value="Unassembled WGS sequence"/>
</dbReference>
<evidence type="ECO:0000313" key="2">
    <source>
        <dbReference type="EMBL" id="MFC7404697.1"/>
    </source>
</evidence>
<organism evidence="2 3">
    <name type="scientific">Georgenia alba</name>
    <dbReference type="NCBI Taxonomy" id="2233858"/>
    <lineage>
        <taxon>Bacteria</taxon>
        <taxon>Bacillati</taxon>
        <taxon>Actinomycetota</taxon>
        <taxon>Actinomycetes</taxon>
        <taxon>Micrococcales</taxon>
        <taxon>Bogoriellaceae</taxon>
        <taxon>Georgenia</taxon>
    </lineage>
</organism>
<sequence length="384" mass="41752">MTDVSTRPAASGTDASSTDASATDAPTVDLDEVRRVLEHYQQKEWTDGLPVMPVTESYLAEFLARTSKDPDEVLFAVPHLNRELTVRLAAINAGLAGCLPEYFPVVVAAWEAIAQEPHPRRGIWQSTTGTAPMTVVNGPVRERLGINSRGNIFGSGFRANATIGRAIRLALLNVFGLRPHQLDQATQGTPGKYTLCIGENEEQSPWAPLHTEYGLAAEESVVTAFVIRSVMHIEARHTQVPEQLALDLADSIRRTGSLIHEYTNALLVLTPEHARVFADAGWSKDDVRRHVYEQVLRPRADLAAAGKDALSHHSRWRLPADHPDAEPDTASQGEDPDTVRLMTGPGSVQVMVAGADNAGVSAVVEIFGLAPRDRPSSFSTVQER</sequence>
<feature type="region of interest" description="Disordered" evidence="1">
    <location>
        <begin position="316"/>
        <end position="338"/>
    </location>
</feature>
<evidence type="ECO:0000313" key="3">
    <source>
        <dbReference type="Proteomes" id="UP001596455"/>
    </source>
</evidence>
<reference evidence="3" key="1">
    <citation type="journal article" date="2019" name="Int. J. Syst. Evol. Microbiol.">
        <title>The Global Catalogue of Microorganisms (GCM) 10K type strain sequencing project: providing services to taxonomists for standard genome sequencing and annotation.</title>
        <authorList>
            <consortium name="The Broad Institute Genomics Platform"/>
            <consortium name="The Broad Institute Genome Sequencing Center for Infectious Disease"/>
            <person name="Wu L."/>
            <person name="Ma J."/>
        </authorList>
    </citation>
    <scope>NUCLEOTIDE SEQUENCE [LARGE SCALE GENOMIC DNA]</scope>
    <source>
        <strain evidence="3">JCM 1490</strain>
    </source>
</reference>
<keyword evidence="3" id="KW-1185">Reference proteome</keyword>
<proteinExistence type="predicted"/>
<feature type="compositionally biased region" description="Low complexity" evidence="1">
    <location>
        <begin position="9"/>
        <end position="27"/>
    </location>
</feature>
<evidence type="ECO:0000256" key="1">
    <source>
        <dbReference type="SAM" id="MobiDB-lite"/>
    </source>
</evidence>
<accession>A0ABW2Q7V0</accession>
<gene>
    <name evidence="2" type="ORF">ACFQQL_06210</name>
</gene>
<feature type="region of interest" description="Disordered" evidence="1">
    <location>
        <begin position="1"/>
        <end position="27"/>
    </location>
</feature>
<name>A0ABW2Q7V0_9MICO</name>